<name>A0A382PES3_9ZZZZ</name>
<dbReference type="PANTHER" id="PTHR10996">
    <property type="entry name" value="2-HYDROXYACID DEHYDROGENASE-RELATED"/>
    <property type="match status" value="1"/>
</dbReference>
<dbReference type="GO" id="GO:0005829">
    <property type="term" value="C:cytosol"/>
    <property type="evidence" value="ECO:0007669"/>
    <property type="project" value="TreeGrafter"/>
</dbReference>
<evidence type="ECO:0000259" key="3">
    <source>
        <dbReference type="Pfam" id="PF02826"/>
    </source>
</evidence>
<feature type="non-terminal residue" evidence="4">
    <location>
        <position position="325"/>
    </location>
</feature>
<dbReference type="InterPro" id="IPR036291">
    <property type="entry name" value="NAD(P)-bd_dom_sf"/>
</dbReference>
<dbReference type="SUPFAM" id="SSF51735">
    <property type="entry name" value="NAD(P)-binding Rossmann-fold domains"/>
    <property type="match status" value="1"/>
</dbReference>
<accession>A0A382PES3</accession>
<dbReference type="EMBL" id="UINC01106561">
    <property type="protein sequence ID" value="SVC71310.1"/>
    <property type="molecule type" value="Genomic_DNA"/>
</dbReference>
<dbReference type="GO" id="GO:0016618">
    <property type="term" value="F:hydroxypyruvate reductase [NAD(P)H] activity"/>
    <property type="evidence" value="ECO:0007669"/>
    <property type="project" value="TreeGrafter"/>
</dbReference>
<protein>
    <recommendedName>
        <fullName evidence="3">D-isomer specific 2-hydroxyacid dehydrogenase NAD-binding domain-containing protein</fullName>
    </recommendedName>
</protein>
<evidence type="ECO:0000256" key="1">
    <source>
        <dbReference type="ARBA" id="ARBA00023002"/>
    </source>
</evidence>
<feature type="domain" description="D-isomer specific 2-hydroxyacid dehydrogenase NAD-binding" evidence="3">
    <location>
        <begin position="130"/>
        <end position="307"/>
    </location>
</feature>
<dbReference type="InterPro" id="IPR050223">
    <property type="entry name" value="D-isomer_2-hydroxyacid_DH"/>
</dbReference>
<evidence type="ECO:0000313" key="4">
    <source>
        <dbReference type="EMBL" id="SVC71310.1"/>
    </source>
</evidence>
<evidence type="ECO:0000256" key="2">
    <source>
        <dbReference type="ARBA" id="ARBA00023027"/>
    </source>
</evidence>
<reference evidence="4" key="1">
    <citation type="submission" date="2018-05" db="EMBL/GenBank/DDBJ databases">
        <authorList>
            <person name="Lanie J.A."/>
            <person name="Ng W.-L."/>
            <person name="Kazmierczak K.M."/>
            <person name="Andrzejewski T.M."/>
            <person name="Davidsen T.M."/>
            <person name="Wayne K.J."/>
            <person name="Tettelin H."/>
            <person name="Glass J.I."/>
            <person name="Rusch D."/>
            <person name="Podicherti R."/>
            <person name="Tsui H.-C.T."/>
            <person name="Winkler M.E."/>
        </authorList>
    </citation>
    <scope>NUCLEOTIDE SEQUENCE</scope>
</reference>
<dbReference type="GO" id="GO:0051287">
    <property type="term" value="F:NAD binding"/>
    <property type="evidence" value="ECO:0007669"/>
    <property type="project" value="InterPro"/>
</dbReference>
<dbReference type="PANTHER" id="PTHR10996:SF178">
    <property type="entry name" value="2-HYDROXYACID DEHYDROGENASE YGL185C-RELATED"/>
    <property type="match status" value="1"/>
</dbReference>
<keyword evidence="2" id="KW-0520">NAD</keyword>
<dbReference type="Gene3D" id="3.40.50.720">
    <property type="entry name" value="NAD(P)-binding Rossmann-like Domain"/>
    <property type="match status" value="2"/>
</dbReference>
<dbReference type="AlphaFoldDB" id="A0A382PES3"/>
<dbReference type="GO" id="GO:0030267">
    <property type="term" value="F:glyoxylate reductase (NADPH) activity"/>
    <property type="evidence" value="ECO:0007669"/>
    <property type="project" value="TreeGrafter"/>
</dbReference>
<keyword evidence="1" id="KW-0560">Oxidoreductase</keyword>
<dbReference type="CDD" id="cd12167">
    <property type="entry name" value="2-Hacid_dh_8"/>
    <property type="match status" value="1"/>
</dbReference>
<organism evidence="4">
    <name type="scientific">marine metagenome</name>
    <dbReference type="NCBI Taxonomy" id="408172"/>
    <lineage>
        <taxon>unclassified sequences</taxon>
        <taxon>metagenomes</taxon>
        <taxon>ecological metagenomes</taxon>
    </lineage>
</organism>
<proteinExistence type="predicted"/>
<dbReference type="SUPFAM" id="SSF52283">
    <property type="entry name" value="Formate/glycerate dehydrogenase catalytic domain-like"/>
    <property type="match status" value="1"/>
</dbReference>
<dbReference type="Pfam" id="PF02826">
    <property type="entry name" value="2-Hacid_dh_C"/>
    <property type="match status" value="1"/>
</dbReference>
<dbReference type="InterPro" id="IPR006140">
    <property type="entry name" value="D-isomer_DH_NAD-bd"/>
</dbReference>
<sequence length="325" mass="36025">MLDRRPKILLLCQQDIREQYMQDEDLERLESFGDWSWVECRGGHAEADREDVNMRLIDHICDADALVLGPGAPVIEAAIMDHVPNLRFIGDMEGDRFAQTIDLDAAWQRNIRTVDTTNGSSYPVAEWALALIIISLRNAGAHFRNMIAGNTRKTHDDPGYLRGDLYGKRVGLIGCGHIGRRLIRFLSPFECDTWVYDPYLPQEMADAVGFTQTSLENILTRCDAVVCLAPITPRTKGMIGAREIGLIPSGAVFINVSRGAVVDSDALIARLKRGDIIAGLDVFDPEPVPSDSEILQLTNVFLSPHIAGVTAASYPRMFSLMTDEL</sequence>
<gene>
    <name evidence="4" type="ORF">METZ01_LOCUS324164</name>
</gene>